<dbReference type="NCBIfam" id="TIGR00254">
    <property type="entry name" value="GGDEF"/>
    <property type="match status" value="1"/>
</dbReference>
<keyword evidence="4" id="KW-0812">Transmembrane</keyword>
<dbReference type="CDD" id="cd06225">
    <property type="entry name" value="HAMP"/>
    <property type="match status" value="1"/>
</dbReference>
<dbReference type="STRING" id="416873.SAMN04487951_102157"/>
<dbReference type="PANTHER" id="PTHR45138:SF9">
    <property type="entry name" value="DIGUANYLATE CYCLASE DGCM-RELATED"/>
    <property type="match status" value="1"/>
</dbReference>
<dbReference type="AlphaFoldDB" id="A0A1G9YI01"/>
<dbReference type="OrthoDB" id="9812260at2"/>
<dbReference type="InterPro" id="IPR007892">
    <property type="entry name" value="CHASE4"/>
</dbReference>
<dbReference type="InterPro" id="IPR050469">
    <property type="entry name" value="Diguanylate_Cyclase"/>
</dbReference>
<dbReference type="Proteomes" id="UP000199677">
    <property type="component" value="Unassembled WGS sequence"/>
</dbReference>
<dbReference type="GO" id="GO:1902201">
    <property type="term" value="P:negative regulation of bacterial-type flagellum-dependent cell motility"/>
    <property type="evidence" value="ECO:0007669"/>
    <property type="project" value="TreeGrafter"/>
</dbReference>
<proteinExistence type="predicted"/>
<dbReference type="InterPro" id="IPR029787">
    <property type="entry name" value="Nucleotide_cyclase"/>
</dbReference>
<accession>A0A1G9YI01</accession>
<evidence type="ECO:0000256" key="2">
    <source>
        <dbReference type="ARBA" id="ARBA00012528"/>
    </source>
</evidence>
<dbReference type="EC" id="2.7.7.65" evidence="2"/>
<reference evidence="7" key="1">
    <citation type="submission" date="2016-10" db="EMBL/GenBank/DDBJ databases">
        <authorList>
            <person name="Varghese N."/>
            <person name="Submissions S."/>
        </authorList>
    </citation>
    <scope>NUCLEOTIDE SEQUENCE [LARGE SCALE GENOMIC DNA]</scope>
    <source>
        <strain evidence="7">CGMCC 1.6494</strain>
    </source>
</reference>
<dbReference type="SUPFAM" id="SSF55073">
    <property type="entry name" value="Nucleotide cyclase"/>
    <property type="match status" value="1"/>
</dbReference>
<protein>
    <recommendedName>
        <fullName evidence="2">diguanylate cyclase</fullName>
        <ecNumber evidence="2">2.7.7.65</ecNumber>
    </recommendedName>
</protein>
<dbReference type="Pfam" id="PF05228">
    <property type="entry name" value="CHASE4"/>
    <property type="match status" value="1"/>
</dbReference>
<keyword evidence="4" id="KW-1133">Transmembrane helix</keyword>
<dbReference type="PANTHER" id="PTHR45138">
    <property type="entry name" value="REGULATORY COMPONENTS OF SENSORY TRANSDUCTION SYSTEM"/>
    <property type="match status" value="1"/>
</dbReference>
<feature type="transmembrane region" description="Helical" evidence="4">
    <location>
        <begin position="269"/>
        <end position="291"/>
    </location>
</feature>
<evidence type="ECO:0000256" key="1">
    <source>
        <dbReference type="ARBA" id="ARBA00001946"/>
    </source>
</evidence>
<dbReference type="RefSeq" id="WP_089702238.1">
    <property type="nucleotide sequence ID" value="NZ_FNII01000002.1"/>
</dbReference>
<evidence type="ECO:0000256" key="4">
    <source>
        <dbReference type="SAM" id="Phobius"/>
    </source>
</evidence>
<dbReference type="EMBL" id="FNII01000002">
    <property type="protein sequence ID" value="SDN08226.1"/>
    <property type="molecule type" value="Genomic_DNA"/>
</dbReference>
<evidence type="ECO:0000313" key="6">
    <source>
        <dbReference type="EMBL" id="SDN08226.1"/>
    </source>
</evidence>
<dbReference type="GO" id="GO:0052621">
    <property type="term" value="F:diguanylate cyclase activity"/>
    <property type="evidence" value="ECO:0007669"/>
    <property type="project" value="UniProtKB-EC"/>
</dbReference>
<dbReference type="InterPro" id="IPR043128">
    <property type="entry name" value="Rev_trsase/Diguanyl_cyclase"/>
</dbReference>
<comment type="catalytic activity">
    <reaction evidence="3">
        <text>2 GTP = 3',3'-c-di-GMP + 2 diphosphate</text>
        <dbReference type="Rhea" id="RHEA:24898"/>
        <dbReference type="ChEBI" id="CHEBI:33019"/>
        <dbReference type="ChEBI" id="CHEBI:37565"/>
        <dbReference type="ChEBI" id="CHEBI:58805"/>
        <dbReference type="EC" id="2.7.7.65"/>
    </reaction>
</comment>
<dbReference type="FunFam" id="3.30.70.270:FF:000001">
    <property type="entry name" value="Diguanylate cyclase domain protein"/>
    <property type="match status" value="1"/>
</dbReference>
<comment type="cofactor">
    <cofactor evidence="1">
        <name>Mg(2+)</name>
        <dbReference type="ChEBI" id="CHEBI:18420"/>
    </cofactor>
</comment>
<dbReference type="PROSITE" id="PS50887">
    <property type="entry name" value="GGDEF"/>
    <property type="match status" value="1"/>
</dbReference>
<dbReference type="Pfam" id="PF00990">
    <property type="entry name" value="GGDEF"/>
    <property type="match status" value="1"/>
</dbReference>
<dbReference type="GO" id="GO:0043709">
    <property type="term" value="P:cell adhesion involved in single-species biofilm formation"/>
    <property type="evidence" value="ECO:0007669"/>
    <property type="project" value="TreeGrafter"/>
</dbReference>
<keyword evidence="4" id="KW-0472">Membrane</keyword>
<sequence length="532" mass="59667">MFQRYSPSLRFRFLTALCAALILALLALAGVSKWLILPALLAEERSVVEQELDRLERSLKLEEQDLLAKVRDWATWDDTYDFINGDAPRYSEVNFSQQMFEDMRYQLMAFFNARGDIHFLAGLNPSSGQYQTCADLANECAWMAPLVASMQASINEDPEQEKTALYAHIPPAIVASAPILRTDGSGPPTGWLFKVRKMDNNWLALLEDYTGLIISLDVVDETKLTQTDLLRFSNTIHAQRFLPLNRPDRQLALGTRLDRSRYFASLDTFRYVLLWTFGLMLIVIGLVLLLLERMVLRPLKSLARFAQDANIEALTNNPLTQRRDEIGQLAQSFLKQFERQAELTAELTELSTHDPLTGLANRRLFDKNLIDATQEALNQSTPMAVMMIDIDYFKLFNDHYGHLEGDTCLQRIADTMYEVAQTHGFFIARTGGEEFSALLPNTSLQQAIKLGQAISDAVDALAYPHHMSPLAPHVTLSVGVSALDPEEPANASSLMRSADQALYQAKAAGRHRVSQFNSPLASAEVSTHNTPP</sequence>
<gene>
    <name evidence="6" type="ORF">SAMN04487951_102157</name>
</gene>
<feature type="domain" description="GGDEF" evidence="5">
    <location>
        <begin position="381"/>
        <end position="518"/>
    </location>
</feature>
<evidence type="ECO:0000259" key="5">
    <source>
        <dbReference type="PROSITE" id="PS50887"/>
    </source>
</evidence>
<name>A0A1G9YI01_9GAMM</name>
<keyword evidence="7" id="KW-1185">Reference proteome</keyword>
<dbReference type="InterPro" id="IPR000160">
    <property type="entry name" value="GGDEF_dom"/>
</dbReference>
<dbReference type="CDD" id="cd01949">
    <property type="entry name" value="GGDEF"/>
    <property type="match status" value="1"/>
</dbReference>
<dbReference type="GO" id="GO:0005886">
    <property type="term" value="C:plasma membrane"/>
    <property type="evidence" value="ECO:0007669"/>
    <property type="project" value="TreeGrafter"/>
</dbReference>
<dbReference type="Gene3D" id="6.10.340.10">
    <property type="match status" value="1"/>
</dbReference>
<dbReference type="SMART" id="SM00267">
    <property type="entry name" value="GGDEF"/>
    <property type="match status" value="1"/>
</dbReference>
<organism evidence="6 7">
    <name type="scientific">Vreelandella arcis</name>
    <dbReference type="NCBI Taxonomy" id="416873"/>
    <lineage>
        <taxon>Bacteria</taxon>
        <taxon>Pseudomonadati</taxon>
        <taxon>Pseudomonadota</taxon>
        <taxon>Gammaproteobacteria</taxon>
        <taxon>Oceanospirillales</taxon>
        <taxon>Halomonadaceae</taxon>
        <taxon>Vreelandella</taxon>
    </lineage>
</organism>
<dbReference type="Gene3D" id="3.30.70.270">
    <property type="match status" value="1"/>
</dbReference>
<evidence type="ECO:0000313" key="7">
    <source>
        <dbReference type="Proteomes" id="UP000199677"/>
    </source>
</evidence>
<evidence type="ECO:0000256" key="3">
    <source>
        <dbReference type="ARBA" id="ARBA00034247"/>
    </source>
</evidence>